<accession>A0A8J4THZ5</accession>
<comment type="caution">
    <text evidence="2">The sequence shown here is derived from an EMBL/GenBank/DDBJ whole genome shotgun (WGS) entry which is preliminary data.</text>
</comment>
<feature type="compositionally biased region" description="Polar residues" evidence="1">
    <location>
        <begin position="312"/>
        <end position="352"/>
    </location>
</feature>
<feature type="compositionally biased region" description="Basic residues" evidence="1">
    <location>
        <begin position="380"/>
        <end position="401"/>
    </location>
</feature>
<gene>
    <name evidence="2" type="ORF">PHET_01303</name>
</gene>
<name>A0A8J4THZ5_9TREM</name>
<organism evidence="2 3">
    <name type="scientific">Paragonimus heterotremus</name>
    <dbReference type="NCBI Taxonomy" id="100268"/>
    <lineage>
        <taxon>Eukaryota</taxon>
        <taxon>Metazoa</taxon>
        <taxon>Spiralia</taxon>
        <taxon>Lophotrochozoa</taxon>
        <taxon>Platyhelminthes</taxon>
        <taxon>Trematoda</taxon>
        <taxon>Digenea</taxon>
        <taxon>Plagiorchiida</taxon>
        <taxon>Troglotremata</taxon>
        <taxon>Troglotrematidae</taxon>
        <taxon>Paragonimus</taxon>
    </lineage>
</organism>
<dbReference type="Proteomes" id="UP000748531">
    <property type="component" value="Unassembled WGS sequence"/>
</dbReference>
<reference evidence="2" key="1">
    <citation type="submission" date="2019-05" db="EMBL/GenBank/DDBJ databases">
        <title>Annotation for the trematode Paragonimus heterotremus.</title>
        <authorList>
            <person name="Choi Y.-J."/>
        </authorList>
    </citation>
    <scope>NUCLEOTIDE SEQUENCE</scope>
    <source>
        <strain evidence="2">LC</strain>
    </source>
</reference>
<evidence type="ECO:0000313" key="2">
    <source>
        <dbReference type="EMBL" id="KAF5405229.1"/>
    </source>
</evidence>
<feature type="compositionally biased region" description="Basic and acidic residues" evidence="1">
    <location>
        <begin position="410"/>
        <end position="427"/>
    </location>
</feature>
<feature type="region of interest" description="Disordered" evidence="1">
    <location>
        <begin position="310"/>
        <end position="433"/>
    </location>
</feature>
<dbReference type="OrthoDB" id="6252293at2759"/>
<sequence length="590" mass="65960">MPKWFAKFSRGFHFRRKKIGTPVLPTIEDQLLMLTAEKKQQVLNRRLGDIVEQNSSPDELAKKEIGIPLLQYTRLTNSLNAEYRTKPAESVLFDPYIANDKTPLTDVKGRTKSLEPEKTHSDYFLDDKTTNITTKSRSFRRLFSSAKAALSGKRTKAKPSCNGKEIASRSLSFGSEGLSETAENCSRVDSRISSPRAHDSEDQRLLLHITPGGEVNPVRRHLSEVCESEKILEGSSGIVVTRFPPELYRSSENCNKSLIAPSDPEKLQRNRRFSAKLSVVNISQDSCVKKATVREPVKVHSSPFLSTVKGADNTSLSNITPIQNDRTTAPSWSTTQKSSTSIGQIPDNSTVNGEKVDKSTEPILYQPNSSEVSGEESTKKKDKPRREKKNKSNIKKNKKQLTKSSAESDSSTKIKERDMKDTKEKNSFAEQASTDSRMSNWCRQICEQDRKIGYKFQKVTECSCNTLRGRINMPCRKCRLKATIVKCSNRPLNHPLVRNVSPPACNQGVSVLMRQADVMIEELIDRLAWDLADGILARASYAKSLSCRSSRKTVMLLKALVSCRQGVSPDTSSTSLPFLSSSRRSSLLED</sequence>
<proteinExistence type="predicted"/>
<keyword evidence="3" id="KW-1185">Reference proteome</keyword>
<dbReference type="AlphaFoldDB" id="A0A8J4THZ5"/>
<evidence type="ECO:0000313" key="3">
    <source>
        <dbReference type="Proteomes" id="UP000748531"/>
    </source>
</evidence>
<protein>
    <submittedName>
        <fullName evidence="2">Uncharacterized protein</fullName>
    </submittedName>
</protein>
<dbReference type="EMBL" id="LUCH01000405">
    <property type="protein sequence ID" value="KAF5405229.1"/>
    <property type="molecule type" value="Genomic_DNA"/>
</dbReference>
<evidence type="ECO:0000256" key="1">
    <source>
        <dbReference type="SAM" id="MobiDB-lite"/>
    </source>
</evidence>